<evidence type="ECO:0000313" key="5">
    <source>
        <dbReference type="EMBL" id="KGK36135.1"/>
    </source>
</evidence>
<protein>
    <submittedName>
        <fullName evidence="6">Putative aminotransferase YodT</fullName>
    </submittedName>
</protein>
<dbReference type="PANTHER" id="PTHR43094">
    <property type="entry name" value="AMINOTRANSFERASE"/>
    <property type="match status" value="1"/>
</dbReference>
<reference evidence="5" key="2">
    <citation type="submission" date="2014-08" db="EMBL/GenBank/DDBJ databases">
        <title>Exploiting Issatchenkia orientalis SD108 for Succinic Acid Production.</title>
        <authorList>
            <person name="Xiao H."/>
            <person name="Shao Z."/>
            <person name="Jiang Y."/>
            <person name="Dole S."/>
            <person name="Zhao H."/>
        </authorList>
    </citation>
    <scope>NUCLEOTIDE SEQUENCE [LARGE SCALE GENOMIC DNA]</scope>
    <source>
        <strain evidence="5">SD108</strain>
    </source>
</reference>
<dbReference type="InterPro" id="IPR049704">
    <property type="entry name" value="Aminotrans_3_PPA_site"/>
</dbReference>
<evidence type="ECO:0000313" key="7">
    <source>
        <dbReference type="EMBL" id="OUT24681.1"/>
    </source>
</evidence>
<dbReference type="InterPro" id="IPR015424">
    <property type="entry name" value="PyrdxlP-dep_Trfase"/>
</dbReference>
<dbReference type="InterPro" id="IPR015421">
    <property type="entry name" value="PyrdxlP-dep_Trfase_major"/>
</dbReference>
<reference evidence="4 11" key="6">
    <citation type="submission" date="2018-06" db="EMBL/GenBank/DDBJ databases">
        <title>Population genomics shows no distinction between pathogenic Candida krusei and environmental Pichia kudriavzevii: One species, four names.</title>
        <authorList>
            <person name="Douglass A.P."/>
            <person name="Offei B."/>
            <person name="Braun-Galleani S."/>
            <person name="Coughlan A.Y."/>
            <person name="Martos A."/>
            <person name="Ortiz-Merino R.A."/>
            <person name="Byrne K.P."/>
            <person name="Wolfe K.H."/>
        </authorList>
    </citation>
    <scope>NUCLEOTIDE SEQUENCE [LARGE SCALE GENOMIC DNA]</scope>
    <source>
        <strain evidence="4 11">CBS573</strain>
    </source>
</reference>
<dbReference type="InterPro" id="IPR015422">
    <property type="entry name" value="PyrdxlP-dep_Trfase_small"/>
</dbReference>
<dbReference type="Proteomes" id="UP000249293">
    <property type="component" value="Chromosome 3"/>
</dbReference>
<dbReference type="SUPFAM" id="SSF53383">
    <property type="entry name" value="PLP-dependent transferases"/>
    <property type="match status" value="1"/>
</dbReference>
<evidence type="ECO:0000313" key="10">
    <source>
        <dbReference type="Proteomes" id="UP000195871"/>
    </source>
</evidence>
<evidence type="ECO:0000313" key="6">
    <source>
        <dbReference type="EMBL" id="ONH76443.1"/>
    </source>
</evidence>
<dbReference type="Gene3D" id="3.40.640.10">
    <property type="entry name" value="Type I PLP-dependent aspartate aminotransferase-like (Major domain)"/>
    <property type="match status" value="1"/>
</dbReference>
<dbReference type="GO" id="GO:0008483">
    <property type="term" value="F:transaminase activity"/>
    <property type="evidence" value="ECO:0007669"/>
    <property type="project" value="UniProtKB-KW"/>
</dbReference>
<organism evidence="5 8">
    <name type="scientific">Pichia kudriavzevii</name>
    <name type="common">Yeast</name>
    <name type="synonym">Issatchenkia orientalis</name>
    <dbReference type="NCBI Taxonomy" id="4909"/>
    <lineage>
        <taxon>Eukaryota</taxon>
        <taxon>Fungi</taxon>
        <taxon>Dikarya</taxon>
        <taxon>Ascomycota</taxon>
        <taxon>Saccharomycotina</taxon>
        <taxon>Pichiomycetes</taxon>
        <taxon>Pichiales</taxon>
        <taxon>Pichiaceae</taxon>
        <taxon>Pichia</taxon>
    </lineage>
</organism>
<comment type="similarity">
    <text evidence="1 3">Belongs to the class-III pyridoxal-phosphate-dependent aminotransferase family.</text>
</comment>
<dbReference type="GO" id="GO:0005829">
    <property type="term" value="C:cytosol"/>
    <property type="evidence" value="ECO:0007669"/>
    <property type="project" value="TreeGrafter"/>
</dbReference>
<evidence type="ECO:0000256" key="1">
    <source>
        <dbReference type="ARBA" id="ARBA00008954"/>
    </source>
</evidence>
<dbReference type="EMBL" id="NHMM01000001">
    <property type="protein sequence ID" value="OUT24681.1"/>
    <property type="molecule type" value="Genomic_DNA"/>
</dbReference>
<dbReference type="Proteomes" id="UP000189274">
    <property type="component" value="Unassembled WGS sequence"/>
</dbReference>
<evidence type="ECO:0000313" key="4">
    <source>
        <dbReference type="EMBL" id="AWU77145.1"/>
    </source>
</evidence>
<dbReference type="EMBL" id="MQVM01000004">
    <property type="protein sequence ID" value="ONH76443.1"/>
    <property type="molecule type" value="Genomic_DNA"/>
</dbReference>
<dbReference type="AlphaFoldDB" id="A0A099NU12"/>
<evidence type="ECO:0000313" key="9">
    <source>
        <dbReference type="Proteomes" id="UP000189274"/>
    </source>
</evidence>
<evidence type="ECO:0000256" key="3">
    <source>
        <dbReference type="RuleBase" id="RU003560"/>
    </source>
</evidence>
<dbReference type="HOGENOM" id="CLU_016922_4_0_1"/>
<reference evidence="9" key="3">
    <citation type="journal article" date="2017" name="Genome Announc.">
        <title>Genome sequences of Cyberlindnera fabianii 65, Pichia kudriavzevii 129, and Saccharomyces cerevisiae 131 isolated from fermented masau fruits in Zimbabwe.</title>
        <authorList>
            <person name="van Rijswijck I.M.H."/>
            <person name="Derks M.F.L."/>
            <person name="Abee T."/>
            <person name="de Ridder D."/>
            <person name="Smid E.J."/>
        </authorList>
    </citation>
    <scope>NUCLEOTIDE SEQUENCE [LARGE SCALE GENOMIC DNA]</scope>
    <source>
        <strain evidence="9">129</strain>
    </source>
</reference>
<sequence length="472" mass="51423">MVASTVQDSQVFQRVISEKSPILTKANGMYITVEDPVSGEQKEIIDAMTGAAVGSLGHQDAEIVQAMCDAAKTSNYSFGIYLGNRASEELSSFIIEHSPKDHFASCLWVGSGSEANENAMKIAKQYHLEKGDSKRYKFISRLNSYHGFTIGSLSIGDGIRKAEFKDILLSEDQTPKVSACYPYRGIKGGMTEEDYTKELLDELEQKFIESDPNTVAAVYLETVGGSSFGTCLPPKGYLDGVKRICDKYGALFCLDEVMVGLGRNGKYHCYESFMSPGLGPDLMTVGKTIGSGYVTLAGVLISPKVKDAVVAGSNASNGAQTYHCHEFNCKVGLEVQKKLWREDYFSKGAKVGRYMMEQIKERTKSFKTAGDVRGLPLFFSVELCDPVTKQPLPPSYKYAYKVQDKCFEKGITTMGFQGTAGSTTDADGKIVGLGDHISLAPAYIITQKEGELIVDAFVSALAEAEAEYFASI</sequence>
<keyword evidence="6" id="KW-0032">Aminotransferase</keyword>
<dbReference type="PANTHER" id="PTHR43094:SF1">
    <property type="entry name" value="AMINOTRANSFERASE CLASS-III"/>
    <property type="match status" value="1"/>
</dbReference>
<dbReference type="InterPro" id="IPR005814">
    <property type="entry name" value="Aminotrans_3"/>
</dbReference>
<dbReference type="PROSITE" id="PS00600">
    <property type="entry name" value="AA_TRANSFER_CLASS_3"/>
    <property type="match status" value="1"/>
</dbReference>
<reference evidence="8" key="1">
    <citation type="journal article" date="2014" name="Microb. Cell Fact.">
        <title>Exploiting Issatchenkia orientalis SD108 for succinic acid production.</title>
        <authorList>
            <person name="Xiao H."/>
            <person name="Shao Z."/>
            <person name="Jiang Y."/>
            <person name="Dole S."/>
            <person name="Zhao H."/>
        </authorList>
    </citation>
    <scope>NUCLEOTIDE SEQUENCE [LARGE SCALE GENOMIC DNA]</scope>
    <source>
        <strain evidence="8">SD108</strain>
    </source>
</reference>
<dbReference type="EMBL" id="CP028775">
    <property type="protein sequence ID" value="AWU77145.1"/>
    <property type="molecule type" value="Genomic_DNA"/>
</dbReference>
<accession>A0A099NU12</accession>
<dbReference type="EMBL" id="JQFK01000135">
    <property type="protein sequence ID" value="KGK36135.1"/>
    <property type="molecule type" value="Genomic_DNA"/>
</dbReference>
<keyword evidence="2 3" id="KW-0663">Pyridoxal phosphate</keyword>
<dbReference type="STRING" id="4909.A0A099NU12"/>
<name>A0A099NU12_PICKU</name>
<proteinExistence type="inferred from homology"/>
<dbReference type="Proteomes" id="UP000029867">
    <property type="component" value="Unassembled WGS sequence"/>
</dbReference>
<keyword evidence="11" id="KW-1185">Reference proteome</keyword>
<keyword evidence="6" id="KW-0808">Transferase</keyword>
<dbReference type="GO" id="GO:0030170">
    <property type="term" value="F:pyridoxal phosphate binding"/>
    <property type="evidence" value="ECO:0007669"/>
    <property type="project" value="InterPro"/>
</dbReference>
<dbReference type="Proteomes" id="UP000195871">
    <property type="component" value="Unassembled WGS sequence"/>
</dbReference>
<reference evidence="7 10" key="5">
    <citation type="submission" date="2017-05" db="EMBL/GenBank/DDBJ databases">
        <title>The Genome Sequence of Candida krusei Ckrusei653.</title>
        <authorList>
            <person name="Cuomo C."/>
            <person name="Forche A."/>
            <person name="Young S."/>
            <person name="Abouelleil A."/>
            <person name="Cao P."/>
            <person name="Chapman S."/>
            <person name="Cusick C."/>
            <person name="Shea T."/>
            <person name="Nusbaum C."/>
            <person name="Birren B."/>
        </authorList>
    </citation>
    <scope>NUCLEOTIDE SEQUENCE [LARGE SCALE GENOMIC DNA]</scope>
    <source>
        <strain evidence="7 10">Ckrusei653</strain>
    </source>
</reference>
<evidence type="ECO:0000313" key="11">
    <source>
        <dbReference type="Proteomes" id="UP000249293"/>
    </source>
</evidence>
<dbReference type="OrthoDB" id="10261433at2759"/>
<dbReference type="VEuPathDB" id="FungiDB:C5L36_0C10500"/>
<dbReference type="Gene3D" id="3.90.1150.10">
    <property type="entry name" value="Aspartate Aminotransferase, domain 1"/>
    <property type="match status" value="1"/>
</dbReference>
<evidence type="ECO:0000313" key="8">
    <source>
        <dbReference type="Proteomes" id="UP000029867"/>
    </source>
</evidence>
<evidence type="ECO:0000256" key="2">
    <source>
        <dbReference type="ARBA" id="ARBA00022898"/>
    </source>
</evidence>
<gene>
    <name evidence="6" type="ORF">BOH78_1194</name>
    <name evidence="4" type="ORF">C5L36_0C10500</name>
    <name evidence="7" type="ORF">CAS74_001071</name>
    <name evidence="5" type="ORF">JL09_g4715</name>
</gene>
<dbReference type="Pfam" id="PF00202">
    <property type="entry name" value="Aminotran_3"/>
    <property type="match status" value="1"/>
</dbReference>
<dbReference type="CDD" id="cd00610">
    <property type="entry name" value="OAT_like"/>
    <property type="match status" value="1"/>
</dbReference>
<dbReference type="eggNOG" id="KOG1404">
    <property type="taxonomic scope" value="Eukaryota"/>
</dbReference>
<reference evidence="6" key="4">
    <citation type="submission" date="2017-01" db="EMBL/GenBank/DDBJ databases">
        <authorList>
            <person name="Mah S.A."/>
            <person name="Swanson W.J."/>
            <person name="Moy G.W."/>
            <person name="Vacquier V.D."/>
        </authorList>
    </citation>
    <scope>NUCLEOTIDE SEQUENCE [LARGE SCALE GENOMIC DNA]</scope>
    <source>
        <strain evidence="6">129</strain>
    </source>
</reference>